<evidence type="ECO:0000313" key="3">
    <source>
        <dbReference type="EMBL" id="PBK86001.1"/>
    </source>
</evidence>
<feature type="compositionally biased region" description="Basic and acidic residues" evidence="1">
    <location>
        <begin position="25"/>
        <end position="39"/>
    </location>
</feature>
<protein>
    <submittedName>
        <fullName evidence="3">Uncharacterized protein</fullName>
    </submittedName>
</protein>
<keyword evidence="4" id="KW-1185">Reference proteome</keyword>
<feature type="compositionally biased region" description="Basic and acidic residues" evidence="1">
    <location>
        <begin position="211"/>
        <end position="223"/>
    </location>
</feature>
<evidence type="ECO:0000313" key="4">
    <source>
        <dbReference type="Proteomes" id="UP000217790"/>
    </source>
</evidence>
<evidence type="ECO:0000256" key="1">
    <source>
        <dbReference type="SAM" id="MobiDB-lite"/>
    </source>
</evidence>
<dbReference type="AlphaFoldDB" id="A0A2H3CSH8"/>
<feature type="signal peptide" evidence="2">
    <location>
        <begin position="1"/>
        <end position="19"/>
    </location>
</feature>
<reference evidence="4" key="1">
    <citation type="journal article" date="2017" name="Nat. Ecol. Evol.">
        <title>Genome expansion and lineage-specific genetic innovations in the forest pathogenic fungi Armillaria.</title>
        <authorList>
            <person name="Sipos G."/>
            <person name="Prasanna A.N."/>
            <person name="Walter M.C."/>
            <person name="O'Connor E."/>
            <person name="Balint B."/>
            <person name="Krizsan K."/>
            <person name="Kiss B."/>
            <person name="Hess J."/>
            <person name="Varga T."/>
            <person name="Slot J."/>
            <person name="Riley R."/>
            <person name="Boka B."/>
            <person name="Rigling D."/>
            <person name="Barry K."/>
            <person name="Lee J."/>
            <person name="Mihaltcheva S."/>
            <person name="LaButti K."/>
            <person name="Lipzen A."/>
            <person name="Waldron R."/>
            <person name="Moloney N.M."/>
            <person name="Sperisen C."/>
            <person name="Kredics L."/>
            <person name="Vagvoelgyi C."/>
            <person name="Patrignani A."/>
            <person name="Fitzpatrick D."/>
            <person name="Nagy I."/>
            <person name="Doyle S."/>
            <person name="Anderson J.B."/>
            <person name="Grigoriev I.V."/>
            <person name="Gueldener U."/>
            <person name="Muensterkoetter M."/>
            <person name="Nagy L.G."/>
        </authorList>
    </citation>
    <scope>NUCLEOTIDE SEQUENCE [LARGE SCALE GENOMIC DNA]</scope>
    <source>
        <strain evidence="4">Ar21-2</strain>
    </source>
</reference>
<sequence>MKITTIVTAIAMTLASASATATGSSKKDNPQENNEKPEKNPNWPMNSIWNSQPGGNGEWLPTGQTSNTSLAFRAMPPNFQPPMWGQGPYTYGPPPNYMGRPSIQETMGKGMAKEDKKRKKKAMKEEMEELEEEDRREMEEEYQWVEEEKGMHKWQKAPQPNLKSWLSEARTPYGPWMEENDPAPGYLSDDPMKQLMERKKRDSSAKPSIRKITETSRKMDSRVHGPEITETLSVQEWIADLTAGMGIKPIHPDERPPPVVRLPWYSDSDNDYNEDEEEPKYLRIHHNNPVLVNTPQYKKDKRTHWLAVKKKKHDKSVRDKAVTHYYQVLTAWEKQPDIMTQYHQLEPPLFIPLTPSNAMTNVKGSNHGAGLIQPVNGSLEDWCQYAIHHFRPGGQSTPIGIGMDTVSRVSYPHMWGYLMSLALEPVTEWNGVRACFFQYFAGVVAHPQWYTLHLEELNADPALPAIEISLLGDTFS</sequence>
<feature type="chain" id="PRO_5013944147" evidence="2">
    <location>
        <begin position="20"/>
        <end position="476"/>
    </location>
</feature>
<proteinExistence type="predicted"/>
<dbReference type="InParanoid" id="A0A2H3CSH8"/>
<dbReference type="Proteomes" id="UP000217790">
    <property type="component" value="Unassembled WGS sequence"/>
</dbReference>
<feature type="region of interest" description="Disordered" evidence="1">
    <location>
        <begin position="107"/>
        <end position="134"/>
    </location>
</feature>
<accession>A0A2H3CSH8</accession>
<organism evidence="3 4">
    <name type="scientific">Armillaria gallica</name>
    <name type="common">Bulbous honey fungus</name>
    <name type="synonym">Armillaria bulbosa</name>
    <dbReference type="NCBI Taxonomy" id="47427"/>
    <lineage>
        <taxon>Eukaryota</taxon>
        <taxon>Fungi</taxon>
        <taxon>Dikarya</taxon>
        <taxon>Basidiomycota</taxon>
        <taxon>Agaricomycotina</taxon>
        <taxon>Agaricomycetes</taxon>
        <taxon>Agaricomycetidae</taxon>
        <taxon>Agaricales</taxon>
        <taxon>Marasmiineae</taxon>
        <taxon>Physalacriaceae</taxon>
        <taxon>Armillaria</taxon>
    </lineage>
</organism>
<dbReference type="OrthoDB" id="10629614at2759"/>
<feature type="region of interest" description="Disordered" evidence="1">
    <location>
        <begin position="197"/>
        <end position="223"/>
    </location>
</feature>
<dbReference type="EMBL" id="KZ293687">
    <property type="protein sequence ID" value="PBK86001.1"/>
    <property type="molecule type" value="Genomic_DNA"/>
</dbReference>
<feature type="compositionally biased region" description="Low complexity" evidence="1">
    <location>
        <begin position="15"/>
        <end position="24"/>
    </location>
</feature>
<evidence type="ECO:0000256" key="2">
    <source>
        <dbReference type="SAM" id="SignalP"/>
    </source>
</evidence>
<feature type="region of interest" description="Disordered" evidence="1">
    <location>
        <begin position="15"/>
        <end position="65"/>
    </location>
</feature>
<keyword evidence="2" id="KW-0732">Signal</keyword>
<gene>
    <name evidence="3" type="ORF">ARMGADRAFT_1035974</name>
</gene>
<name>A0A2H3CSH8_ARMGA</name>